<dbReference type="PANTHER" id="PTHR33067:SF9">
    <property type="entry name" value="RNA-DIRECTED DNA POLYMERASE"/>
    <property type="match status" value="1"/>
</dbReference>
<dbReference type="OrthoDB" id="781949at2759"/>
<proteinExistence type="predicted"/>
<dbReference type="InterPro" id="IPR021109">
    <property type="entry name" value="Peptidase_aspartic_dom_sf"/>
</dbReference>
<evidence type="ECO:0000313" key="2">
    <source>
        <dbReference type="Proteomes" id="UP000236161"/>
    </source>
</evidence>
<organism evidence="1 2">
    <name type="scientific">Apostasia shenzhenica</name>
    <dbReference type="NCBI Taxonomy" id="1088818"/>
    <lineage>
        <taxon>Eukaryota</taxon>
        <taxon>Viridiplantae</taxon>
        <taxon>Streptophyta</taxon>
        <taxon>Embryophyta</taxon>
        <taxon>Tracheophyta</taxon>
        <taxon>Spermatophyta</taxon>
        <taxon>Magnoliopsida</taxon>
        <taxon>Liliopsida</taxon>
        <taxon>Asparagales</taxon>
        <taxon>Orchidaceae</taxon>
        <taxon>Apostasioideae</taxon>
        <taxon>Apostasia</taxon>
    </lineage>
</organism>
<evidence type="ECO:0000313" key="1">
    <source>
        <dbReference type="EMBL" id="PKA50312.1"/>
    </source>
</evidence>
<dbReference type="AlphaFoldDB" id="A0A2I0A441"/>
<protein>
    <submittedName>
        <fullName evidence="1">Uncharacterized protein</fullName>
    </submittedName>
</protein>
<sequence length="138" mass="16058">MPYSVFKKLCLGEAKPITVSLQLADRSIKYPRGVVEDILVKVDKFIFSVDFVVLDMEENFKAPLILDRPFLAIERTLINIQKGELILTVNNDQVKFNVFNAMKHSYNDDECFYVDVVDELVNKYFPVTLYKHCAIKRF</sequence>
<gene>
    <name evidence="1" type="ORF">AXF42_Ash013401</name>
</gene>
<accession>A0A2I0A441</accession>
<dbReference type="Proteomes" id="UP000236161">
    <property type="component" value="Unassembled WGS sequence"/>
</dbReference>
<name>A0A2I0A441_9ASPA</name>
<dbReference type="EMBL" id="KZ452026">
    <property type="protein sequence ID" value="PKA50312.1"/>
    <property type="molecule type" value="Genomic_DNA"/>
</dbReference>
<reference evidence="1 2" key="1">
    <citation type="journal article" date="2017" name="Nature">
        <title>The Apostasia genome and the evolution of orchids.</title>
        <authorList>
            <person name="Zhang G.Q."/>
            <person name="Liu K.W."/>
            <person name="Li Z."/>
            <person name="Lohaus R."/>
            <person name="Hsiao Y.Y."/>
            <person name="Niu S.C."/>
            <person name="Wang J.Y."/>
            <person name="Lin Y.C."/>
            <person name="Xu Q."/>
            <person name="Chen L.J."/>
            <person name="Yoshida K."/>
            <person name="Fujiwara S."/>
            <person name="Wang Z.W."/>
            <person name="Zhang Y.Q."/>
            <person name="Mitsuda N."/>
            <person name="Wang M."/>
            <person name="Liu G.H."/>
            <person name="Pecoraro L."/>
            <person name="Huang H.X."/>
            <person name="Xiao X.J."/>
            <person name="Lin M."/>
            <person name="Wu X.Y."/>
            <person name="Wu W.L."/>
            <person name="Chen Y.Y."/>
            <person name="Chang S.B."/>
            <person name="Sakamoto S."/>
            <person name="Ohme-Takagi M."/>
            <person name="Yagi M."/>
            <person name="Zeng S.J."/>
            <person name="Shen C.Y."/>
            <person name="Yeh C.M."/>
            <person name="Luo Y.B."/>
            <person name="Tsai W.C."/>
            <person name="Van de Peer Y."/>
            <person name="Liu Z.J."/>
        </authorList>
    </citation>
    <scope>NUCLEOTIDE SEQUENCE [LARGE SCALE GENOMIC DNA]</scope>
    <source>
        <strain evidence="2">cv. Shenzhen</strain>
        <tissue evidence="1">Stem</tissue>
    </source>
</reference>
<dbReference type="PANTHER" id="PTHR33067">
    <property type="entry name" value="RNA-DIRECTED DNA POLYMERASE-RELATED"/>
    <property type="match status" value="1"/>
</dbReference>
<dbReference type="Gene3D" id="2.40.70.10">
    <property type="entry name" value="Acid Proteases"/>
    <property type="match status" value="1"/>
</dbReference>
<keyword evidence="2" id="KW-1185">Reference proteome</keyword>